<gene>
    <name evidence="7" type="ORF">SNAT2548_LOCUS14993</name>
</gene>
<evidence type="ECO:0000313" key="7">
    <source>
        <dbReference type="EMBL" id="CAE7282996.1"/>
    </source>
</evidence>
<dbReference type="Proteomes" id="UP000604046">
    <property type="component" value="Unassembled WGS sequence"/>
</dbReference>
<reference evidence="7" key="1">
    <citation type="submission" date="2021-02" db="EMBL/GenBank/DDBJ databases">
        <authorList>
            <person name="Dougan E. K."/>
            <person name="Rhodes N."/>
            <person name="Thang M."/>
            <person name="Chan C."/>
        </authorList>
    </citation>
    <scope>NUCLEOTIDE SEQUENCE</scope>
</reference>
<accession>A0A812MWF8</accession>
<evidence type="ECO:0008006" key="9">
    <source>
        <dbReference type="Google" id="ProtNLM"/>
    </source>
</evidence>
<feature type="transmembrane region" description="Helical" evidence="6">
    <location>
        <begin position="26"/>
        <end position="50"/>
    </location>
</feature>
<dbReference type="GO" id="GO:0016020">
    <property type="term" value="C:membrane"/>
    <property type="evidence" value="ECO:0007669"/>
    <property type="project" value="UniProtKB-SubCell"/>
</dbReference>
<feature type="region of interest" description="Disordered" evidence="5">
    <location>
        <begin position="139"/>
        <end position="164"/>
    </location>
</feature>
<keyword evidence="3 6" id="KW-1133">Transmembrane helix</keyword>
<name>A0A812MWF8_9DINO</name>
<organism evidence="7 8">
    <name type="scientific">Symbiodinium natans</name>
    <dbReference type="NCBI Taxonomy" id="878477"/>
    <lineage>
        <taxon>Eukaryota</taxon>
        <taxon>Sar</taxon>
        <taxon>Alveolata</taxon>
        <taxon>Dinophyceae</taxon>
        <taxon>Suessiales</taxon>
        <taxon>Symbiodiniaceae</taxon>
        <taxon>Symbiodinium</taxon>
    </lineage>
</organism>
<evidence type="ECO:0000256" key="6">
    <source>
        <dbReference type="SAM" id="Phobius"/>
    </source>
</evidence>
<feature type="transmembrane region" description="Helical" evidence="6">
    <location>
        <begin position="304"/>
        <end position="325"/>
    </location>
</feature>
<protein>
    <recommendedName>
        <fullName evidence="9">Membrane transporter protein</fullName>
    </recommendedName>
</protein>
<evidence type="ECO:0000256" key="1">
    <source>
        <dbReference type="ARBA" id="ARBA00004141"/>
    </source>
</evidence>
<dbReference type="PANTHER" id="PTHR43701:SF5">
    <property type="entry name" value="MEMBRANE TRANSPORTER PROTEIN-RELATED"/>
    <property type="match status" value="1"/>
</dbReference>
<proteinExistence type="predicted"/>
<feature type="region of interest" description="Disordered" evidence="5">
    <location>
        <begin position="228"/>
        <end position="248"/>
    </location>
</feature>
<evidence type="ECO:0000256" key="5">
    <source>
        <dbReference type="SAM" id="MobiDB-lite"/>
    </source>
</evidence>
<sequence>MFDITFFEYPSPLVWWHLVLNQFARAFGAFIIGCFGMGGGVIYVPALLLLPGVDSSVAVPTSFFAGVFGATARFIQAWSSGRCNLQSWPVLMGAAPGAVAGQLLLPYIPTSIVALALALICIRSGVMIQIKVAKERAVNAAKPAENGKPKAHGGTSEASPAELPSEIEIREIDVKVEQGNGGNDGNATALARCTAKPSAGKPAALNRTQCAAYWCLPCGTWIPQLQDPAEDQTEQTSSETATARKAAEVPAISRTPLLASPSLPTSIATAFVAALLSSAGGVGGPLIFIPMWVQFAGSTPPKTLLAISTIFTFTITVCACVSGFFVGKVDAGLGLLSGFTSVVFVLLGGRCMELLADSSLKCITGFALVALGAAVGIRALLSMLDSA</sequence>
<feature type="transmembrane region" description="Helical" evidence="6">
    <location>
        <begin position="57"/>
        <end position="75"/>
    </location>
</feature>
<dbReference type="Pfam" id="PF01925">
    <property type="entry name" value="TauE"/>
    <property type="match status" value="1"/>
</dbReference>
<keyword evidence="4 6" id="KW-0472">Membrane</keyword>
<evidence type="ECO:0000256" key="3">
    <source>
        <dbReference type="ARBA" id="ARBA00022989"/>
    </source>
</evidence>
<feature type="transmembrane region" description="Helical" evidence="6">
    <location>
        <begin position="360"/>
        <end position="381"/>
    </location>
</feature>
<comment type="subcellular location">
    <subcellularLocation>
        <location evidence="1">Membrane</location>
        <topology evidence="1">Multi-pass membrane protein</topology>
    </subcellularLocation>
</comment>
<comment type="caution">
    <text evidence="7">The sequence shown here is derived from an EMBL/GenBank/DDBJ whole genome shotgun (WGS) entry which is preliminary data.</text>
</comment>
<dbReference type="InterPro" id="IPR002781">
    <property type="entry name" value="TM_pro_TauE-like"/>
</dbReference>
<evidence type="ECO:0000313" key="8">
    <source>
        <dbReference type="Proteomes" id="UP000604046"/>
    </source>
</evidence>
<evidence type="ECO:0000256" key="4">
    <source>
        <dbReference type="ARBA" id="ARBA00023136"/>
    </source>
</evidence>
<feature type="transmembrane region" description="Helical" evidence="6">
    <location>
        <begin position="267"/>
        <end position="292"/>
    </location>
</feature>
<dbReference type="AlphaFoldDB" id="A0A812MWF8"/>
<dbReference type="PANTHER" id="PTHR43701">
    <property type="entry name" value="MEMBRANE TRANSPORTER PROTEIN MJ0441-RELATED"/>
    <property type="match status" value="1"/>
</dbReference>
<dbReference type="EMBL" id="CAJNDS010001835">
    <property type="protein sequence ID" value="CAE7282996.1"/>
    <property type="molecule type" value="Genomic_DNA"/>
</dbReference>
<keyword evidence="2 6" id="KW-0812">Transmembrane</keyword>
<feature type="transmembrane region" description="Helical" evidence="6">
    <location>
        <begin position="331"/>
        <end position="348"/>
    </location>
</feature>
<dbReference type="InterPro" id="IPR051598">
    <property type="entry name" value="TSUP/Inactive_protease-like"/>
</dbReference>
<keyword evidence="8" id="KW-1185">Reference proteome</keyword>
<evidence type="ECO:0000256" key="2">
    <source>
        <dbReference type="ARBA" id="ARBA00022692"/>
    </source>
</evidence>